<accession>A0ABT8DQ90</accession>
<reference evidence="1 2" key="1">
    <citation type="submission" date="2023-06" db="EMBL/GenBank/DDBJ databases">
        <authorList>
            <person name="Ye Y.-Q."/>
            <person name="Du Z.-J."/>
        </authorList>
    </citation>
    <scope>NUCLEOTIDE SEQUENCE [LARGE SCALE GENOMIC DNA]</scope>
    <source>
        <strain evidence="1 2">SDUM287046</strain>
    </source>
</reference>
<protein>
    <recommendedName>
        <fullName evidence="3">Abi family protein</fullName>
    </recommendedName>
</protein>
<sequence>MKYEKPPKTVEEHIEVLIHRGLNIPDSERAKQYFRNIGYYRLSG</sequence>
<dbReference type="EMBL" id="JAUGQQ010000015">
    <property type="protein sequence ID" value="MDN3725390.1"/>
    <property type="molecule type" value="Genomic_DNA"/>
</dbReference>
<evidence type="ECO:0000313" key="1">
    <source>
        <dbReference type="EMBL" id="MDN3725390.1"/>
    </source>
</evidence>
<proteinExistence type="predicted"/>
<organism evidence="1 2">
    <name type="scientific">Aequorivita aurantiaca</name>
    <dbReference type="NCBI Taxonomy" id="3053356"/>
    <lineage>
        <taxon>Bacteria</taxon>
        <taxon>Pseudomonadati</taxon>
        <taxon>Bacteroidota</taxon>
        <taxon>Flavobacteriia</taxon>
        <taxon>Flavobacteriales</taxon>
        <taxon>Flavobacteriaceae</taxon>
        <taxon>Aequorivita</taxon>
    </lineage>
</organism>
<evidence type="ECO:0000313" key="2">
    <source>
        <dbReference type="Proteomes" id="UP001244787"/>
    </source>
</evidence>
<name>A0ABT8DQ90_9FLAO</name>
<dbReference type="Proteomes" id="UP001244787">
    <property type="component" value="Unassembled WGS sequence"/>
</dbReference>
<comment type="caution">
    <text evidence="1">The sequence shown here is derived from an EMBL/GenBank/DDBJ whole genome shotgun (WGS) entry which is preliminary data.</text>
</comment>
<dbReference type="RefSeq" id="WP_290255481.1">
    <property type="nucleotide sequence ID" value="NZ_JAUGQQ010000015.1"/>
</dbReference>
<keyword evidence="2" id="KW-1185">Reference proteome</keyword>
<gene>
    <name evidence="1" type="ORF">QRD02_13460</name>
</gene>
<evidence type="ECO:0008006" key="3">
    <source>
        <dbReference type="Google" id="ProtNLM"/>
    </source>
</evidence>